<evidence type="ECO:0000313" key="2">
    <source>
        <dbReference type="Proteomes" id="UP001057452"/>
    </source>
</evidence>
<proteinExistence type="predicted"/>
<reference evidence="1" key="1">
    <citation type="submission" date="2022-05" db="EMBL/GenBank/DDBJ databases">
        <title>Chromosome-level genome of Chaenocephalus aceratus.</title>
        <authorList>
            <person name="Park H."/>
        </authorList>
    </citation>
    <scope>NUCLEOTIDE SEQUENCE</scope>
    <source>
        <strain evidence="1">KU_202001</strain>
    </source>
</reference>
<feature type="non-terminal residue" evidence="1">
    <location>
        <position position="1"/>
    </location>
</feature>
<feature type="non-terminal residue" evidence="1">
    <location>
        <position position="205"/>
    </location>
</feature>
<evidence type="ECO:0000313" key="1">
    <source>
        <dbReference type="EMBL" id="KAI4825245.1"/>
    </source>
</evidence>
<organism evidence="1 2">
    <name type="scientific">Chaenocephalus aceratus</name>
    <name type="common">Blackfin icefish</name>
    <name type="synonym">Chaenichthys aceratus</name>
    <dbReference type="NCBI Taxonomy" id="36190"/>
    <lineage>
        <taxon>Eukaryota</taxon>
        <taxon>Metazoa</taxon>
        <taxon>Chordata</taxon>
        <taxon>Craniata</taxon>
        <taxon>Vertebrata</taxon>
        <taxon>Euteleostomi</taxon>
        <taxon>Actinopterygii</taxon>
        <taxon>Neopterygii</taxon>
        <taxon>Teleostei</taxon>
        <taxon>Neoteleostei</taxon>
        <taxon>Acanthomorphata</taxon>
        <taxon>Eupercaria</taxon>
        <taxon>Perciformes</taxon>
        <taxon>Notothenioidei</taxon>
        <taxon>Channichthyidae</taxon>
        <taxon>Chaenocephalus</taxon>
    </lineage>
</organism>
<sequence>PCSSTSQEARHIEFLRLAGPISQQSSETRRTPLCTANFFQPGAHSSPDRSPERLTPKRTEGIVWLLTRGASEKLFEIPMTQARSSTSSCQQQFLHNKTSSQSLGDCPSLLSSIPDQPFVQYGMGTRPRWESVVGSQRVLLVQTELEINAEKVTLPECKTHPLWLANGPFKNSDLGTEDVDPWRGSAKPASAEWDGKSCARQTPTN</sequence>
<dbReference type="Proteomes" id="UP001057452">
    <property type="component" value="Chromosome 6"/>
</dbReference>
<dbReference type="EMBL" id="CM043790">
    <property type="protein sequence ID" value="KAI4825245.1"/>
    <property type="molecule type" value="Genomic_DNA"/>
</dbReference>
<comment type="caution">
    <text evidence="1">The sequence shown here is derived from an EMBL/GenBank/DDBJ whole genome shotgun (WGS) entry which is preliminary data.</text>
</comment>
<protein>
    <submittedName>
        <fullName evidence="1">Uncharacterized protein</fullName>
    </submittedName>
</protein>
<keyword evidence="2" id="KW-1185">Reference proteome</keyword>
<accession>A0ACB9XFQ8</accession>
<gene>
    <name evidence="1" type="ORF">KUCAC02_020932</name>
</gene>
<name>A0ACB9XFQ8_CHAAC</name>